<keyword evidence="5" id="KW-0472">Membrane</keyword>
<keyword evidence="3" id="KW-0119">Carbohydrate metabolism</keyword>
<keyword evidence="2" id="KW-0326">Glycosidase</keyword>
<evidence type="ECO:0000259" key="6">
    <source>
        <dbReference type="PROSITE" id="PS50853"/>
    </source>
</evidence>
<dbReference type="Proteomes" id="UP000280861">
    <property type="component" value="Unassembled WGS sequence"/>
</dbReference>
<feature type="compositionally biased region" description="Basic and acidic residues" evidence="4">
    <location>
        <begin position="380"/>
        <end position="394"/>
    </location>
</feature>
<name>A0A3P5XNE4_9MICC</name>
<keyword evidence="2" id="KW-0378">Hydrolase</keyword>
<dbReference type="CDD" id="cd00063">
    <property type="entry name" value="FN3"/>
    <property type="match status" value="3"/>
</dbReference>
<dbReference type="PANTHER" id="PTHR13817:SF166">
    <property type="entry name" value="NEURONAL IGCAM-RELATED"/>
    <property type="match status" value="1"/>
</dbReference>
<evidence type="ECO:0000256" key="4">
    <source>
        <dbReference type="SAM" id="MobiDB-lite"/>
    </source>
</evidence>
<dbReference type="Pfam" id="PF00041">
    <property type="entry name" value="fn3"/>
    <property type="match status" value="3"/>
</dbReference>
<dbReference type="GO" id="GO:0000272">
    <property type="term" value="P:polysaccharide catabolic process"/>
    <property type="evidence" value="ECO:0007669"/>
    <property type="project" value="UniProtKB-KW"/>
</dbReference>
<dbReference type="GO" id="GO:0016798">
    <property type="term" value="F:hydrolase activity, acting on glycosyl bonds"/>
    <property type="evidence" value="ECO:0007669"/>
    <property type="project" value="UniProtKB-KW"/>
</dbReference>
<dbReference type="Gene3D" id="2.60.40.10">
    <property type="entry name" value="Immunoglobulins"/>
    <property type="match status" value="3"/>
</dbReference>
<dbReference type="Pfam" id="PF17963">
    <property type="entry name" value="Big_9"/>
    <property type="match status" value="9"/>
</dbReference>
<proteinExistence type="predicted"/>
<dbReference type="PANTHER" id="PTHR13817">
    <property type="entry name" value="TITIN"/>
    <property type="match status" value="1"/>
</dbReference>
<feature type="region of interest" description="Disordered" evidence="4">
    <location>
        <begin position="1554"/>
        <end position="1583"/>
    </location>
</feature>
<dbReference type="InterPro" id="IPR050964">
    <property type="entry name" value="Striated_Muscle_Regulatory"/>
</dbReference>
<evidence type="ECO:0000256" key="1">
    <source>
        <dbReference type="ARBA" id="ARBA00022737"/>
    </source>
</evidence>
<protein>
    <submittedName>
        <fullName evidence="7">Fibronectin type III domain protein</fullName>
    </submittedName>
</protein>
<keyword evidence="1" id="KW-0677">Repeat</keyword>
<dbReference type="PROSITE" id="PS50853">
    <property type="entry name" value="FN3"/>
    <property type="match status" value="3"/>
</dbReference>
<feature type="compositionally biased region" description="Low complexity" evidence="4">
    <location>
        <begin position="1844"/>
        <end position="1856"/>
    </location>
</feature>
<feature type="transmembrane region" description="Helical" evidence="5">
    <location>
        <begin position="30"/>
        <end position="49"/>
    </location>
</feature>
<feature type="domain" description="Fibronectin type-III" evidence="6">
    <location>
        <begin position="1667"/>
        <end position="1764"/>
    </location>
</feature>
<dbReference type="RefSeq" id="WP_124092550.1">
    <property type="nucleotide sequence ID" value="NZ_CBCRYA010000002.1"/>
</dbReference>
<reference evidence="7 8" key="1">
    <citation type="submission" date="2018-11" db="EMBL/GenBank/DDBJ databases">
        <authorList>
            <person name="Criscuolo A."/>
        </authorList>
    </citation>
    <scope>NUCLEOTIDE SEQUENCE [LARGE SCALE GENOMIC DNA]</scope>
    <source>
        <strain evidence="7">AT11b</strain>
    </source>
</reference>
<dbReference type="InterPro" id="IPR003961">
    <property type="entry name" value="FN3_dom"/>
</dbReference>
<keyword evidence="5" id="KW-1133">Transmembrane helix</keyword>
<feature type="domain" description="Fibronectin type-III" evidence="6">
    <location>
        <begin position="1573"/>
        <end position="1663"/>
    </location>
</feature>
<evidence type="ECO:0000256" key="2">
    <source>
        <dbReference type="ARBA" id="ARBA00023295"/>
    </source>
</evidence>
<keyword evidence="8" id="KW-1185">Reference proteome</keyword>
<keyword evidence="3" id="KW-0624">Polysaccharide degradation</keyword>
<evidence type="ECO:0000256" key="3">
    <source>
        <dbReference type="ARBA" id="ARBA00023326"/>
    </source>
</evidence>
<feature type="compositionally biased region" description="Polar residues" evidence="4">
    <location>
        <begin position="1861"/>
        <end position="1871"/>
    </location>
</feature>
<dbReference type="InterPro" id="IPR013783">
    <property type="entry name" value="Ig-like_fold"/>
</dbReference>
<organism evidence="7 8">
    <name type="scientific">Arthrobacter ulcerisalmonis</name>
    <dbReference type="NCBI Taxonomy" id="2483813"/>
    <lineage>
        <taxon>Bacteria</taxon>
        <taxon>Bacillati</taxon>
        <taxon>Actinomycetota</taxon>
        <taxon>Actinomycetes</taxon>
        <taxon>Micrococcales</taxon>
        <taxon>Micrococcaceae</taxon>
        <taxon>Arthrobacter</taxon>
    </lineage>
</organism>
<sequence length="2056" mass="213377">MSRSDQPRADRTTVAAAFGRFRRSAALRGSVFSLALVALVVGAVVYPGFKTAEVELNDGGVWVVSKAKNAVGRLNYPSRVLDGAVTPASSTFEVLQDAGEVFVDDVSGSTLNQVSPANMRLGGEKQLPGAATVSFGSAVLSVTDASSGRVWAVSPSTVSGFDEESSEPVLVSGAGTVSAVGADDRVYSVDPVAGVVTATAVDAEGAVVSQETESWPELKGAGELQVTVVGDKPVVMDAAAGNLFLSGGKRLQLADARDAKLQQSGPASDFVAFATPKALLKQPLNGDTAKTVTFGGEGVPAAPVQLAGCVHAAWSGVNKYVRDCVNDADDKNVAVPKASASPSYVFRVNRDVVVLNDVNSGNVWLVNQNMQLVNNWDDVIPPKETSDDADKDSADEVQQTVLPDRTKPNSPPVAQPDAFGIRAGKTTILPVLDNDTDPDGDILTVRAPGNLTTGALSTIYGETGFQIAVPEGKSGNETFQYTVDDGRGLSASASVALRIVPLTENAPPAQKPNRDTTLVVQQGKSVAQNILPNWSDPDGDDLFAVSVSSPDPLDQVRIQPDGQLTFQDSGTVPGRKVLTVMISDGQATTEGRITVDVRAPGALPPIANADHVIAVAGTETVITPLSNDIDPQGGTLRLAQVTPDEQCRVSIGTDQQTFAFTSETLGSHYVEYLVTNGPASAQQLVRVDVVPGTAEGTPVAVRDIALLPTGGNVLVDVLGNDSDPSGGVLVVQSVTANSSLPVSVSVLDHSVVRITDLRAEGQLTLKYTISNGKASATGEIAVLVVPAPTKLQAPQAKPDEATVRVGDVVTIPVLANDVDPNGGTLSLIPDLAQQPDAADGRTFVAGDQLRFIAGPTPKTVYAIYKVQNTSGQVDSQQVSIRIVARDDDRNTRPEPRNLTGRVVSGMTVRIPVPLDGIDADGDSVQLIGIDKAARMGTAVLGDGFLEYTAAGDGAGTDTFTYRVRDRIGAENTGTVIVGIAPPEAINQKPIAVDDAVDVRPGRNVAVEALANDSDPDGDPIALLVDGFEAKPELAVEVVDGANVLFTAPDTAGNESIGYRIQDDKKAQASAVIRIRVSPDAELKRPIAKDDRVTLSETLGKTAVDVPVLKNDSDPDGVASELDVTLPDGNPNARVSSTGSVLVDLTPEDQLVPYTVTDVDGLSATAVIWIPGQGAQHPTLSRTDPVEVMAGKEVTLSLAEYVRVRDGRKPRITVVESVSVLGGSPEGVVVGDGDALRYAAREGYAGPGSITFEVTDGSGPDDAEGLKSTLVIKTIVIPDPDQANTPPTFQGASLDVPSTETGTLDLAPLAKDVDERDQGNLTFAVDPALPPGFQAQLNGSNLVVKADDSVGVGVSGTIRVSVTDGRSDPVSAAVQVRRVASNRPMPVANDDVVEKANAGKSETVNVLANDFNPFSDTPLRIAGAVVETGSAQGQPVPDGDSITVTPADGFKGVMVVRYTIADKTNELSRQADGRVRITVRDAPDAPSAPTATDVRSRTAVLKWAPPSDNGAAISKYTVTANNGFSQECATTTCTLSGLTNDVKYTFTVKATNEVGESPASAASNEIRPDEKPSPPEAPTVKAGDKDMAITWPAAKTEGSAVKFYNLEISPPPASGVGLKSEVAGLNYTWPGLTNGVKYKVRAQAVNELGASEWGAYSAEDNPAGVPAAPAAPQTSVAGPVGSTNQLQVTWEQPNTNGDPIKNYYVTMSGGGGTPQTQTVAGTVRSAVFVANNSETAYTVTVQADNKAGKGAVSNPSAPRRATGKLGTVTGVSAVPANTNAAGRQLTITFNNLTAAQRNGSSAGEVSYQYRAGNLSGPIVSGATIGGFTNGQAASVTITAVSSVAPSSDASTPATATPYGSPGTPSASGTNGAVNDQSVSFSWSSPSSSAFDVASTRIRINGGAWENVAASGSRTVNTGGWQQTRTFDVQTLNSLGTGSAVVSASATSGQQGEWVTAIRTYDPKFQRTCTYTLGGSNYRPYPYTDCDRVTGNNPPWFYKDTQDRIVVKCYIDQDDNWSNSGVVRWWRVEAGSARNVGRYVIASHTTLADPAGLGAPRC</sequence>
<evidence type="ECO:0000313" key="7">
    <source>
        <dbReference type="EMBL" id="VDC30245.1"/>
    </source>
</evidence>
<feature type="region of interest" description="Disordered" evidence="4">
    <location>
        <begin position="1844"/>
        <end position="1871"/>
    </location>
</feature>
<accession>A0A3P5XNE4</accession>
<keyword evidence="5" id="KW-0812">Transmembrane</keyword>
<evidence type="ECO:0000313" key="8">
    <source>
        <dbReference type="Proteomes" id="UP000280861"/>
    </source>
</evidence>
<dbReference type="OrthoDB" id="5241356at2"/>
<dbReference type="SMART" id="SM00060">
    <property type="entry name" value="FN3"/>
    <property type="match status" value="4"/>
</dbReference>
<dbReference type="InterPro" id="IPR036116">
    <property type="entry name" value="FN3_sf"/>
</dbReference>
<dbReference type="Gene3D" id="2.60.40.2810">
    <property type="match status" value="1"/>
</dbReference>
<dbReference type="EMBL" id="UXAU01000035">
    <property type="protein sequence ID" value="VDC30245.1"/>
    <property type="molecule type" value="Genomic_DNA"/>
</dbReference>
<feature type="region of interest" description="Disordered" evidence="4">
    <location>
        <begin position="378"/>
        <end position="416"/>
    </location>
</feature>
<dbReference type="Gene3D" id="2.60.40.3440">
    <property type="match status" value="1"/>
</dbReference>
<dbReference type="NCBIfam" id="NF012211">
    <property type="entry name" value="tand_rpt_95"/>
    <property type="match status" value="1"/>
</dbReference>
<gene>
    <name evidence="7" type="ORF">PSET11_02432</name>
</gene>
<dbReference type="SUPFAM" id="SSF49265">
    <property type="entry name" value="Fibronectin type III"/>
    <property type="match status" value="2"/>
</dbReference>
<feature type="domain" description="Fibronectin type-III" evidence="6">
    <location>
        <begin position="1484"/>
        <end position="1570"/>
    </location>
</feature>
<evidence type="ECO:0000256" key="5">
    <source>
        <dbReference type="SAM" id="Phobius"/>
    </source>
</evidence>